<comment type="caution">
    <text evidence="2">The sequence shown here is derived from an EMBL/GenBank/DDBJ whole genome shotgun (WGS) entry which is preliminary data.</text>
</comment>
<reference evidence="2 3" key="1">
    <citation type="submission" date="2016-03" db="EMBL/GenBank/DDBJ databases">
        <title>Whole genome sequencing of Grifola frondosa 9006-11.</title>
        <authorList>
            <person name="Min B."/>
            <person name="Park H."/>
            <person name="Kim J.-G."/>
            <person name="Cho H."/>
            <person name="Oh Y.-L."/>
            <person name="Kong W.-S."/>
            <person name="Choi I.-G."/>
        </authorList>
    </citation>
    <scope>NUCLEOTIDE SEQUENCE [LARGE SCALE GENOMIC DNA]</scope>
    <source>
        <strain evidence="2 3">9006-11</strain>
    </source>
</reference>
<dbReference type="Gene3D" id="1.10.1040.10">
    <property type="entry name" value="N-(1-d-carboxylethyl)-l-norvaline Dehydrogenase, domain 2"/>
    <property type="match status" value="1"/>
</dbReference>
<gene>
    <name evidence="2" type="ORF">A0H81_01219</name>
</gene>
<evidence type="ECO:0000313" key="2">
    <source>
        <dbReference type="EMBL" id="OBZ78704.1"/>
    </source>
</evidence>
<evidence type="ECO:0000313" key="3">
    <source>
        <dbReference type="Proteomes" id="UP000092993"/>
    </source>
</evidence>
<accession>A0A1C7MUN5</accession>
<dbReference type="EMBL" id="LUGG01000001">
    <property type="protein sequence ID" value="OBZ78704.1"/>
    <property type="molecule type" value="Genomic_DNA"/>
</dbReference>
<dbReference type="Pfam" id="PF08546">
    <property type="entry name" value="ApbA_C"/>
    <property type="match status" value="1"/>
</dbReference>
<dbReference type="SUPFAM" id="SSF48179">
    <property type="entry name" value="6-phosphogluconate dehydrogenase C-terminal domain-like"/>
    <property type="match status" value="1"/>
</dbReference>
<sequence length="111" mass="12249">MARGGRGATRGGKRAAAAYGLCLYGLAHKPLFPRELEEARCGQRSSALRVSRANMSSMLFDVRQGRPTEIEYLNGYLMKLGAQYDAGMLVTQSLYNLIKMRSSTIPQLHPV</sequence>
<evidence type="ECO:0000259" key="1">
    <source>
        <dbReference type="Pfam" id="PF08546"/>
    </source>
</evidence>
<protein>
    <recommendedName>
        <fullName evidence="1">Ketopantoate reductase C-terminal domain-containing protein</fullName>
    </recommendedName>
</protein>
<dbReference type="InterPro" id="IPR013752">
    <property type="entry name" value="KPA_reductase"/>
</dbReference>
<dbReference type="AlphaFoldDB" id="A0A1C7MUN5"/>
<dbReference type="STRING" id="5627.A0A1C7MUN5"/>
<name>A0A1C7MUN5_GRIFR</name>
<dbReference type="InterPro" id="IPR008927">
    <property type="entry name" value="6-PGluconate_DH-like_C_sf"/>
</dbReference>
<organism evidence="2 3">
    <name type="scientific">Grifola frondosa</name>
    <name type="common">Maitake</name>
    <name type="synonym">Polyporus frondosus</name>
    <dbReference type="NCBI Taxonomy" id="5627"/>
    <lineage>
        <taxon>Eukaryota</taxon>
        <taxon>Fungi</taxon>
        <taxon>Dikarya</taxon>
        <taxon>Basidiomycota</taxon>
        <taxon>Agaricomycotina</taxon>
        <taxon>Agaricomycetes</taxon>
        <taxon>Polyporales</taxon>
        <taxon>Grifolaceae</taxon>
        <taxon>Grifola</taxon>
    </lineage>
</organism>
<proteinExistence type="predicted"/>
<dbReference type="InterPro" id="IPR013328">
    <property type="entry name" value="6PGD_dom2"/>
</dbReference>
<feature type="domain" description="Ketopantoate reductase C-terminal" evidence="1">
    <location>
        <begin position="48"/>
        <end position="100"/>
    </location>
</feature>
<dbReference type="Proteomes" id="UP000092993">
    <property type="component" value="Unassembled WGS sequence"/>
</dbReference>
<keyword evidence="3" id="KW-1185">Reference proteome</keyword>
<dbReference type="OrthoDB" id="73846at2759"/>